<organism evidence="9 10">
    <name type="scientific">Parthenolecanium corni</name>
    <dbReference type="NCBI Taxonomy" id="536013"/>
    <lineage>
        <taxon>Eukaryota</taxon>
        <taxon>Metazoa</taxon>
        <taxon>Ecdysozoa</taxon>
        <taxon>Arthropoda</taxon>
        <taxon>Hexapoda</taxon>
        <taxon>Insecta</taxon>
        <taxon>Pterygota</taxon>
        <taxon>Neoptera</taxon>
        <taxon>Paraneoptera</taxon>
        <taxon>Hemiptera</taxon>
        <taxon>Sternorrhyncha</taxon>
        <taxon>Coccoidea</taxon>
        <taxon>Coccidae</taxon>
        <taxon>Parthenolecanium</taxon>
    </lineage>
</organism>
<dbReference type="PANTHER" id="PTHR11849">
    <property type="entry name" value="ETS"/>
    <property type="match status" value="1"/>
</dbReference>
<dbReference type="SMART" id="SM00413">
    <property type="entry name" value="ETS"/>
    <property type="match status" value="1"/>
</dbReference>
<evidence type="ECO:0008006" key="11">
    <source>
        <dbReference type="Google" id="ProtNLM"/>
    </source>
</evidence>
<dbReference type="InterPro" id="IPR003118">
    <property type="entry name" value="Pointed_dom"/>
</dbReference>
<name>A0AAN9U3B1_9HEMI</name>
<dbReference type="SUPFAM" id="SSF46785">
    <property type="entry name" value="Winged helix' DNA-binding domain"/>
    <property type="match status" value="1"/>
</dbReference>
<feature type="compositionally biased region" description="Acidic residues" evidence="6">
    <location>
        <begin position="418"/>
        <end position="430"/>
    </location>
</feature>
<evidence type="ECO:0000256" key="1">
    <source>
        <dbReference type="ARBA" id="ARBA00004123"/>
    </source>
</evidence>
<dbReference type="PROSITE" id="PS51433">
    <property type="entry name" value="PNT"/>
    <property type="match status" value="1"/>
</dbReference>
<gene>
    <name evidence="9" type="ORF">V9T40_007197</name>
</gene>
<evidence type="ECO:0000256" key="4">
    <source>
        <dbReference type="ARBA" id="ARBA00023242"/>
    </source>
</evidence>
<dbReference type="Proteomes" id="UP001367676">
    <property type="component" value="Unassembled WGS sequence"/>
</dbReference>
<dbReference type="InterPro" id="IPR046328">
    <property type="entry name" value="ETS_fam"/>
</dbReference>
<evidence type="ECO:0000259" key="7">
    <source>
        <dbReference type="PROSITE" id="PS50061"/>
    </source>
</evidence>
<dbReference type="FunFam" id="1.10.10.10:FF:000220">
    <property type="entry name" value="SAM pointed domain-containing Ets transcription factor"/>
    <property type="match status" value="1"/>
</dbReference>
<comment type="similarity">
    <text evidence="2 5">Belongs to the ETS family.</text>
</comment>
<dbReference type="AlphaFoldDB" id="A0AAN9U3B1"/>
<feature type="region of interest" description="Disordered" evidence="6">
    <location>
        <begin position="219"/>
        <end position="241"/>
    </location>
</feature>
<dbReference type="InterPro" id="IPR036388">
    <property type="entry name" value="WH-like_DNA-bd_sf"/>
</dbReference>
<evidence type="ECO:0000256" key="6">
    <source>
        <dbReference type="SAM" id="MobiDB-lite"/>
    </source>
</evidence>
<keyword evidence="10" id="KW-1185">Reference proteome</keyword>
<evidence type="ECO:0000313" key="10">
    <source>
        <dbReference type="Proteomes" id="UP001367676"/>
    </source>
</evidence>
<dbReference type="Gene3D" id="1.10.150.50">
    <property type="entry name" value="Transcription Factor, Ets-1"/>
    <property type="match status" value="1"/>
</dbReference>
<dbReference type="Gene3D" id="1.10.10.10">
    <property type="entry name" value="Winged helix-like DNA-binding domain superfamily/Winged helix DNA-binding domain"/>
    <property type="match status" value="1"/>
</dbReference>
<evidence type="ECO:0000256" key="2">
    <source>
        <dbReference type="ARBA" id="ARBA00005562"/>
    </source>
</evidence>
<accession>A0AAN9U3B1</accession>
<keyword evidence="4 5" id="KW-0539">Nucleus</keyword>
<evidence type="ECO:0000259" key="8">
    <source>
        <dbReference type="PROSITE" id="PS51433"/>
    </source>
</evidence>
<feature type="domain" description="PNT" evidence="8">
    <location>
        <begin position="309"/>
        <end position="392"/>
    </location>
</feature>
<evidence type="ECO:0000256" key="5">
    <source>
        <dbReference type="RuleBase" id="RU004019"/>
    </source>
</evidence>
<dbReference type="SMART" id="SM00251">
    <property type="entry name" value="SAM_PNT"/>
    <property type="match status" value="1"/>
</dbReference>
<evidence type="ECO:0000256" key="3">
    <source>
        <dbReference type="ARBA" id="ARBA00023125"/>
    </source>
</evidence>
<proteinExistence type="inferred from homology"/>
<feature type="region of interest" description="Disordered" evidence="6">
    <location>
        <begin position="414"/>
        <end position="445"/>
    </location>
</feature>
<dbReference type="GO" id="GO:0043565">
    <property type="term" value="F:sequence-specific DNA binding"/>
    <property type="evidence" value="ECO:0007669"/>
    <property type="project" value="InterPro"/>
</dbReference>
<comment type="caution">
    <text evidence="9">The sequence shown here is derived from an EMBL/GenBank/DDBJ whole genome shotgun (WGS) entry which is preliminary data.</text>
</comment>
<comment type="subcellular location">
    <subcellularLocation>
        <location evidence="1 5">Nucleus</location>
    </subcellularLocation>
</comment>
<dbReference type="PANTHER" id="PTHR11849:SF182">
    <property type="entry name" value="SAM POINTED DOMAIN-CONTAINING ETS TRANSCRIPTION FACTOR"/>
    <property type="match status" value="1"/>
</dbReference>
<dbReference type="GO" id="GO:0030154">
    <property type="term" value="P:cell differentiation"/>
    <property type="evidence" value="ECO:0007669"/>
    <property type="project" value="TreeGrafter"/>
</dbReference>
<dbReference type="InterPro" id="IPR000418">
    <property type="entry name" value="Ets_dom"/>
</dbReference>
<dbReference type="GO" id="GO:0000981">
    <property type="term" value="F:DNA-binding transcription factor activity, RNA polymerase II-specific"/>
    <property type="evidence" value="ECO:0007669"/>
    <property type="project" value="TreeGrafter"/>
</dbReference>
<keyword evidence="3 5" id="KW-0238">DNA-binding</keyword>
<feature type="domain" description="ETS" evidence="7">
    <location>
        <begin position="455"/>
        <end position="538"/>
    </location>
</feature>
<dbReference type="SUPFAM" id="SSF47769">
    <property type="entry name" value="SAM/Pointed domain"/>
    <property type="match status" value="1"/>
</dbReference>
<dbReference type="PROSITE" id="PS00345">
    <property type="entry name" value="ETS_DOMAIN_1"/>
    <property type="match status" value="1"/>
</dbReference>
<dbReference type="EMBL" id="JBBCAQ010000002">
    <property type="protein sequence ID" value="KAK7605339.1"/>
    <property type="molecule type" value="Genomic_DNA"/>
</dbReference>
<dbReference type="GO" id="GO:0005634">
    <property type="term" value="C:nucleus"/>
    <property type="evidence" value="ECO:0007669"/>
    <property type="project" value="UniProtKB-SubCell"/>
</dbReference>
<dbReference type="PROSITE" id="PS00346">
    <property type="entry name" value="ETS_DOMAIN_2"/>
    <property type="match status" value="1"/>
</dbReference>
<dbReference type="Pfam" id="PF02198">
    <property type="entry name" value="SAM_PNT"/>
    <property type="match status" value="1"/>
</dbReference>
<dbReference type="PROSITE" id="PS50061">
    <property type="entry name" value="ETS_DOMAIN_3"/>
    <property type="match status" value="1"/>
</dbReference>
<dbReference type="InterPro" id="IPR036390">
    <property type="entry name" value="WH_DNA-bd_sf"/>
</dbReference>
<evidence type="ECO:0000313" key="9">
    <source>
        <dbReference type="EMBL" id="KAK7605339.1"/>
    </source>
</evidence>
<reference evidence="9 10" key="1">
    <citation type="submission" date="2024-03" db="EMBL/GenBank/DDBJ databases">
        <title>Adaptation during the transition from Ophiocordyceps entomopathogen to insect associate is accompanied by gene loss and intensified selection.</title>
        <authorList>
            <person name="Ward C.M."/>
            <person name="Onetto C.A."/>
            <person name="Borneman A.R."/>
        </authorList>
    </citation>
    <scope>NUCLEOTIDE SEQUENCE [LARGE SCALE GENOMIC DNA]</scope>
    <source>
        <strain evidence="9">AWRI1</strain>
        <tissue evidence="9">Single Adult Female</tissue>
    </source>
</reference>
<dbReference type="Pfam" id="PF00178">
    <property type="entry name" value="Ets"/>
    <property type="match status" value="1"/>
</dbReference>
<protein>
    <recommendedName>
        <fullName evidence="11">DNA-binding protein D-ETS-4</fullName>
    </recommendedName>
</protein>
<dbReference type="InterPro" id="IPR013761">
    <property type="entry name" value="SAM/pointed_sf"/>
</dbReference>
<dbReference type="PRINTS" id="PR00454">
    <property type="entry name" value="ETSDOMAIN"/>
</dbReference>
<sequence length="543" mass="61060">MLQIVPSAGFSPPSSTDYSSDYAVDDFDLPLLPGPMDSAKPFASNNNSIQQFLSLYCDNNSPASVFPSVDTCMTKDPITFYPSYDNFYKKSEPFVYDKSNDWSGYKNLPDSFSAKPVAKNNQAANKNTFLDMDMNDWDCKSDWDDVRVQTSVQSVTSCSSSCASPDFHLPPATPPDFHSILPLDDVKPEVSLNLQNLLNDKTTAAEKAAETKSELLRSILEKSPLENPRSGDDKAEGTDDNHKLLREVLKDTSFQKKYNLRPFDIEGLGTGFQMEAKDKPEKGSLKEEVCDMNLTEGSIAPVLSKAIEQLMQDVDNTSIMLGIPRDPKKWSVEDVRGWLLWNSRQHNLPISIDLFNITGAALTSMNEQDFQQRAPQCGGLLYAQLEIWKVNSMEDTHLDVNNLLCDVNTTQSAPSIEVSDEDDDEDEEMIDISPSCSPPLPSSTKVASRGSGSHIHLWQFLKELLASPQTHGSCIRWLDRSKGVFKIEDSVRVARLWGKRKNRPAMNYDKLSRSIRQYYKKGIMKKTERSQRLVYQFCTPYSL</sequence>